<comment type="catalytic activity">
    <reaction evidence="1 7">
        <text>an S-(2-hydroxyacyl)glutathione + H2O = a 2-hydroxy carboxylate + glutathione + H(+)</text>
        <dbReference type="Rhea" id="RHEA:21864"/>
        <dbReference type="ChEBI" id="CHEBI:15377"/>
        <dbReference type="ChEBI" id="CHEBI:15378"/>
        <dbReference type="ChEBI" id="CHEBI:57925"/>
        <dbReference type="ChEBI" id="CHEBI:58896"/>
        <dbReference type="ChEBI" id="CHEBI:71261"/>
        <dbReference type="EC" id="3.1.2.6"/>
    </reaction>
</comment>
<dbReference type="InterPro" id="IPR001279">
    <property type="entry name" value="Metallo-B-lactamas"/>
</dbReference>
<feature type="domain" description="Metallo-beta-lactamase" evidence="8">
    <location>
        <begin position="13"/>
        <end position="171"/>
    </location>
</feature>
<dbReference type="PANTHER" id="PTHR43705">
    <property type="entry name" value="HYDROXYACYLGLUTATHIONE HYDROLASE"/>
    <property type="match status" value="1"/>
</dbReference>
<feature type="binding site" evidence="7">
    <location>
        <position position="171"/>
    </location>
    <ligand>
        <name>Zn(2+)</name>
        <dbReference type="ChEBI" id="CHEBI:29105"/>
        <label>2</label>
    </ligand>
</feature>
<dbReference type="InterPro" id="IPR050110">
    <property type="entry name" value="Glyoxalase_II_hydrolase"/>
</dbReference>
<dbReference type="InterPro" id="IPR036866">
    <property type="entry name" value="RibonucZ/Hydroxyglut_hydro"/>
</dbReference>
<organism evidence="9 10">
    <name type="scientific">Thioclava kandeliae</name>
    <dbReference type="NCBI Taxonomy" id="3070818"/>
    <lineage>
        <taxon>Bacteria</taxon>
        <taxon>Pseudomonadati</taxon>
        <taxon>Pseudomonadota</taxon>
        <taxon>Alphaproteobacteria</taxon>
        <taxon>Rhodobacterales</taxon>
        <taxon>Paracoccaceae</taxon>
        <taxon>Thioclava</taxon>
    </lineage>
</organism>
<comment type="similarity">
    <text evidence="3 7">Belongs to the metallo-beta-lactamase superfamily. Glyoxalase II family.</text>
</comment>
<dbReference type="InterPro" id="IPR035680">
    <property type="entry name" value="Clx_II_MBL"/>
</dbReference>
<keyword evidence="5 7" id="KW-0378">Hydrolase</keyword>
<gene>
    <name evidence="7 9" type="primary">gloB</name>
    <name evidence="9" type="ORF">VSX56_11080</name>
</gene>
<feature type="binding site" evidence="7">
    <location>
        <position position="60"/>
    </location>
    <ligand>
        <name>Zn(2+)</name>
        <dbReference type="ChEBI" id="CHEBI:29105"/>
        <label>2</label>
    </ligand>
</feature>
<feature type="binding site" evidence="7">
    <location>
        <position position="58"/>
    </location>
    <ligand>
        <name>Zn(2+)</name>
        <dbReference type="ChEBI" id="CHEBI:29105"/>
        <label>1</label>
    </ligand>
</feature>
<dbReference type="CDD" id="cd07723">
    <property type="entry name" value="hydroxyacylglutathione_hydrolase_MBL-fold"/>
    <property type="match status" value="1"/>
</dbReference>
<accession>A0ABV1SIJ3</accession>
<comment type="caution">
    <text evidence="9">The sequence shown here is derived from an EMBL/GenBank/DDBJ whole genome shotgun (WGS) entry which is preliminary data.</text>
</comment>
<dbReference type="SMART" id="SM00849">
    <property type="entry name" value="Lactamase_B"/>
    <property type="match status" value="1"/>
</dbReference>
<dbReference type="Gene3D" id="3.60.15.10">
    <property type="entry name" value="Ribonuclease Z/Hydroxyacylglutathione hydrolase-like"/>
    <property type="match status" value="1"/>
</dbReference>
<name>A0ABV1SIJ3_9RHOB</name>
<dbReference type="RefSeq" id="WP_339113226.1">
    <property type="nucleotide sequence ID" value="NZ_JAYWLC010000007.1"/>
</dbReference>
<sequence>MTIELTVVPCLSDNYAYIAKDTATGAVTLIDAPEAGPIMEALKAQDLKLDGILLTHHHDDHIAGVAEIRARTGAKVIGAAADRHRLPPLDVVVEPGNQIRIGSDDVQVIDVSGHTVGHVAFYFPQSGMVFTGDSLMAWGCGRLFEGSPAQMLESLRRIAALPEGVIVCSGHEYTESNGRFALNLEPANPALKSRMRDTMARRGRGEPTVPSTLALEKATNPFLRADDPDLCAALGLPSTASALDVFTKARQAKDQF</sequence>
<proteinExistence type="inferred from homology"/>
<reference evidence="9 10" key="1">
    <citation type="submission" date="2024-06" db="EMBL/GenBank/DDBJ databases">
        <title>Thioclava kandeliae sp. nov. from a rhizosphere soil sample of Kandelia candel in a mangrove.</title>
        <authorList>
            <person name="Mu T."/>
        </authorList>
    </citation>
    <scope>NUCLEOTIDE SEQUENCE [LARGE SCALE GENOMIC DNA]</scope>
    <source>
        <strain evidence="9 10">CPCC 100088</strain>
    </source>
</reference>
<dbReference type="PIRSF" id="PIRSF005457">
    <property type="entry name" value="Glx"/>
    <property type="match status" value="1"/>
</dbReference>
<dbReference type="EC" id="3.1.2.6" evidence="7"/>
<dbReference type="EMBL" id="JAYWLC010000007">
    <property type="protein sequence ID" value="MER5172319.1"/>
    <property type="molecule type" value="Genomic_DNA"/>
</dbReference>
<feature type="binding site" evidence="7">
    <location>
        <position position="133"/>
    </location>
    <ligand>
        <name>Zn(2+)</name>
        <dbReference type="ChEBI" id="CHEBI:29105"/>
        <label>1</label>
    </ligand>
</feature>
<dbReference type="Proteomes" id="UP001438953">
    <property type="component" value="Unassembled WGS sequence"/>
</dbReference>
<dbReference type="Pfam" id="PF16123">
    <property type="entry name" value="HAGH_C"/>
    <property type="match status" value="1"/>
</dbReference>
<feature type="binding site" evidence="7">
    <location>
        <position position="56"/>
    </location>
    <ligand>
        <name>Zn(2+)</name>
        <dbReference type="ChEBI" id="CHEBI:29105"/>
        <label>1</label>
    </ligand>
</feature>
<evidence type="ECO:0000256" key="3">
    <source>
        <dbReference type="ARBA" id="ARBA00006759"/>
    </source>
</evidence>
<evidence type="ECO:0000313" key="10">
    <source>
        <dbReference type="Proteomes" id="UP001438953"/>
    </source>
</evidence>
<dbReference type="SUPFAM" id="SSF56281">
    <property type="entry name" value="Metallo-hydrolase/oxidoreductase"/>
    <property type="match status" value="1"/>
</dbReference>
<dbReference type="GO" id="GO:0004416">
    <property type="term" value="F:hydroxyacylglutathione hydrolase activity"/>
    <property type="evidence" value="ECO:0007669"/>
    <property type="project" value="UniProtKB-EC"/>
</dbReference>
<feature type="binding site" evidence="7">
    <location>
        <position position="61"/>
    </location>
    <ligand>
        <name>Zn(2+)</name>
        <dbReference type="ChEBI" id="CHEBI:29105"/>
        <label>2</label>
    </ligand>
</feature>
<evidence type="ECO:0000256" key="1">
    <source>
        <dbReference type="ARBA" id="ARBA00001623"/>
    </source>
</evidence>
<dbReference type="NCBIfam" id="TIGR03413">
    <property type="entry name" value="GSH_gloB"/>
    <property type="match status" value="1"/>
</dbReference>
<comment type="cofactor">
    <cofactor evidence="7">
        <name>Zn(2+)</name>
        <dbReference type="ChEBI" id="CHEBI:29105"/>
    </cofactor>
    <text evidence="7">Binds 2 Zn(2+) ions per subunit.</text>
</comment>
<evidence type="ECO:0000256" key="2">
    <source>
        <dbReference type="ARBA" id="ARBA00004963"/>
    </source>
</evidence>
<dbReference type="HAMAP" id="MF_01374">
    <property type="entry name" value="Glyoxalase_2"/>
    <property type="match status" value="1"/>
</dbReference>
<feature type="binding site" evidence="7">
    <location>
        <position position="114"/>
    </location>
    <ligand>
        <name>Zn(2+)</name>
        <dbReference type="ChEBI" id="CHEBI:29105"/>
        <label>1</label>
    </ligand>
</feature>
<protein>
    <recommendedName>
        <fullName evidence="7">Hydroxyacylglutathione hydrolase</fullName>
        <ecNumber evidence="7">3.1.2.6</ecNumber>
    </recommendedName>
    <alternativeName>
        <fullName evidence="7">Glyoxalase II</fullName>
        <shortName evidence="7">Glx II</shortName>
    </alternativeName>
</protein>
<evidence type="ECO:0000256" key="6">
    <source>
        <dbReference type="ARBA" id="ARBA00022833"/>
    </source>
</evidence>
<evidence type="ECO:0000259" key="8">
    <source>
        <dbReference type="SMART" id="SM00849"/>
    </source>
</evidence>
<evidence type="ECO:0000256" key="5">
    <source>
        <dbReference type="ARBA" id="ARBA00022801"/>
    </source>
</evidence>
<dbReference type="Pfam" id="PF00753">
    <property type="entry name" value="Lactamase_B"/>
    <property type="match status" value="1"/>
</dbReference>
<comment type="pathway">
    <text evidence="2 7">Secondary metabolite metabolism; methylglyoxal degradation; (R)-lactate from methylglyoxal: step 2/2.</text>
</comment>
<evidence type="ECO:0000256" key="7">
    <source>
        <dbReference type="HAMAP-Rule" id="MF_01374"/>
    </source>
</evidence>
<feature type="binding site" evidence="7">
    <location>
        <position position="133"/>
    </location>
    <ligand>
        <name>Zn(2+)</name>
        <dbReference type="ChEBI" id="CHEBI:29105"/>
        <label>2</label>
    </ligand>
</feature>
<keyword evidence="4 7" id="KW-0479">Metal-binding</keyword>
<evidence type="ECO:0000313" key="9">
    <source>
        <dbReference type="EMBL" id="MER5172319.1"/>
    </source>
</evidence>
<comment type="subunit">
    <text evidence="7">Monomer.</text>
</comment>
<dbReference type="InterPro" id="IPR017782">
    <property type="entry name" value="Hydroxyacylglutathione_Hdrlase"/>
</dbReference>
<keyword evidence="10" id="KW-1185">Reference proteome</keyword>
<dbReference type="PANTHER" id="PTHR43705:SF1">
    <property type="entry name" value="HYDROXYACYLGLUTATHIONE HYDROLASE GLOB"/>
    <property type="match status" value="1"/>
</dbReference>
<dbReference type="InterPro" id="IPR032282">
    <property type="entry name" value="HAGH_C"/>
</dbReference>
<comment type="function">
    <text evidence="7">Thiolesterase that catalyzes the hydrolysis of S-D-lactoyl-glutathione to form glutathione and D-lactic acid.</text>
</comment>
<keyword evidence="6 7" id="KW-0862">Zinc</keyword>
<evidence type="ECO:0000256" key="4">
    <source>
        <dbReference type="ARBA" id="ARBA00022723"/>
    </source>
</evidence>